<dbReference type="AlphaFoldDB" id="A0A819V322"/>
<dbReference type="PANTHER" id="PTHR12147">
    <property type="entry name" value="METALLOPEPTIDASE M28 FAMILY MEMBER"/>
    <property type="match status" value="1"/>
</dbReference>
<dbReference type="Pfam" id="PF04389">
    <property type="entry name" value="Peptidase_M28"/>
    <property type="match status" value="1"/>
</dbReference>
<comment type="caution">
    <text evidence="5">The sequence shown here is derived from an EMBL/GenBank/DDBJ whole genome shotgun (WGS) entry which is preliminary data.</text>
</comment>
<dbReference type="Gene3D" id="3.40.630.10">
    <property type="entry name" value="Zn peptidases"/>
    <property type="match status" value="1"/>
</dbReference>
<gene>
    <name evidence="5" type="ORF">OTI717_LOCUS34137</name>
</gene>
<protein>
    <recommendedName>
        <fullName evidence="7">Peptide hydrolase</fullName>
    </recommendedName>
</protein>
<comment type="similarity">
    <text evidence="2">Belongs to the peptidase M28 family. M28B subfamily.</text>
</comment>
<dbReference type="InterPro" id="IPR003137">
    <property type="entry name" value="PA_domain"/>
</dbReference>
<evidence type="ECO:0000256" key="2">
    <source>
        <dbReference type="ARBA" id="ARBA00005634"/>
    </source>
</evidence>
<accession>A0A819V322</accession>
<reference evidence="5" key="1">
    <citation type="submission" date="2021-02" db="EMBL/GenBank/DDBJ databases">
        <authorList>
            <person name="Nowell W R."/>
        </authorList>
    </citation>
    <scope>NUCLEOTIDE SEQUENCE</scope>
</reference>
<dbReference type="EMBL" id="CAJOAX010011858">
    <property type="protein sequence ID" value="CAF4101256.1"/>
    <property type="molecule type" value="Genomic_DNA"/>
</dbReference>
<dbReference type="GO" id="GO:0008235">
    <property type="term" value="F:metalloexopeptidase activity"/>
    <property type="evidence" value="ECO:0007669"/>
    <property type="project" value="InterPro"/>
</dbReference>
<dbReference type="InterPro" id="IPR007484">
    <property type="entry name" value="Peptidase_M28"/>
</dbReference>
<sequence>MRHLEQLQVIADRSNGTRAIATEGFNGTLDYMTSQLEQNTNLIVSRQYFTVRNYIIQGMPQLQSLVDGNIVNHLYLTDFTHILFSSRANFDTFVPVVVIPNLGCQDSDWTNASAADSVALVKRGDCTYPEKSALAEKYRVKGLLIYNDGTAPDRFQPIQGVRNNLNTTIPAYFLSYNLGMQLGNVTTNTSVIMNIDVSDANGIGNICADTTTGDKTKTIVVGSHSDGVTAGSGINDNGSGTVGNLILALNLAHLFETSSSYSTYKYRVRFCWWGAEELGLLGARYHVDQASLPSTTTVGERLQDYLVNLNYDMLAGPNYRFGIHDSSTVPSTTPTQARNGTSQITDLFRQWFSEQNLPWSNASLGGGSDYVPFLAAGLAVGGVNTGAGGIKSASERDQYAAILGIGNGGLANAAYDPCYHQQCDRITNINPFAYEKVVKAAAYAIEYLGRLNDLEKWLYPQGRLKNFELFNRHQLYDFRNDPDLI</sequence>
<dbReference type="InterPro" id="IPR045175">
    <property type="entry name" value="M28_fam"/>
</dbReference>
<dbReference type="GO" id="GO:0006508">
    <property type="term" value="P:proteolysis"/>
    <property type="evidence" value="ECO:0007669"/>
    <property type="project" value="InterPro"/>
</dbReference>
<feature type="domain" description="PA" evidence="3">
    <location>
        <begin position="94"/>
        <end position="182"/>
    </location>
</feature>
<name>A0A819V322_9BILA</name>
<proteinExistence type="inferred from homology"/>
<evidence type="ECO:0000256" key="1">
    <source>
        <dbReference type="ARBA" id="ARBA00001947"/>
    </source>
</evidence>
<evidence type="ECO:0000259" key="4">
    <source>
        <dbReference type="Pfam" id="PF04389"/>
    </source>
</evidence>
<comment type="cofactor">
    <cofactor evidence="1">
        <name>Zn(2+)</name>
        <dbReference type="ChEBI" id="CHEBI:29105"/>
    </cofactor>
</comment>
<feature type="domain" description="Peptidase M28" evidence="4">
    <location>
        <begin position="205"/>
        <end position="443"/>
    </location>
</feature>
<dbReference type="InterPro" id="IPR046450">
    <property type="entry name" value="PA_dom_sf"/>
</dbReference>
<dbReference type="SUPFAM" id="SSF53187">
    <property type="entry name" value="Zn-dependent exopeptidases"/>
    <property type="match status" value="1"/>
</dbReference>
<evidence type="ECO:0000313" key="6">
    <source>
        <dbReference type="Proteomes" id="UP000663823"/>
    </source>
</evidence>
<dbReference type="Pfam" id="PF02225">
    <property type="entry name" value="PA"/>
    <property type="match status" value="1"/>
</dbReference>
<evidence type="ECO:0008006" key="7">
    <source>
        <dbReference type="Google" id="ProtNLM"/>
    </source>
</evidence>
<evidence type="ECO:0000313" key="5">
    <source>
        <dbReference type="EMBL" id="CAF4101256.1"/>
    </source>
</evidence>
<dbReference type="Proteomes" id="UP000663823">
    <property type="component" value="Unassembled WGS sequence"/>
</dbReference>
<dbReference type="PANTHER" id="PTHR12147:SF26">
    <property type="entry name" value="PEPTIDASE M28 DOMAIN-CONTAINING PROTEIN"/>
    <property type="match status" value="1"/>
</dbReference>
<organism evidence="5 6">
    <name type="scientific">Rotaria sordida</name>
    <dbReference type="NCBI Taxonomy" id="392033"/>
    <lineage>
        <taxon>Eukaryota</taxon>
        <taxon>Metazoa</taxon>
        <taxon>Spiralia</taxon>
        <taxon>Gnathifera</taxon>
        <taxon>Rotifera</taxon>
        <taxon>Eurotatoria</taxon>
        <taxon>Bdelloidea</taxon>
        <taxon>Philodinida</taxon>
        <taxon>Philodinidae</taxon>
        <taxon>Rotaria</taxon>
    </lineage>
</organism>
<dbReference type="SUPFAM" id="SSF52025">
    <property type="entry name" value="PA domain"/>
    <property type="match status" value="1"/>
</dbReference>
<evidence type="ECO:0000259" key="3">
    <source>
        <dbReference type="Pfam" id="PF02225"/>
    </source>
</evidence>